<keyword evidence="3" id="KW-1185">Reference proteome</keyword>
<dbReference type="KEGG" id="psuu:Psuf_012670"/>
<accession>A0A6F8YCU4</accession>
<reference evidence="2 3" key="2">
    <citation type="submission" date="2020-03" db="EMBL/GenBank/DDBJ databases">
        <authorList>
            <person name="Ichikawa N."/>
            <person name="Kimura A."/>
            <person name="Kitahashi Y."/>
            <person name="Uohara A."/>
        </authorList>
    </citation>
    <scope>NUCLEOTIDE SEQUENCE [LARGE SCALE GENOMIC DNA]</scope>
    <source>
        <strain evidence="2 3">NBRC 105367</strain>
    </source>
</reference>
<evidence type="ECO:0000313" key="2">
    <source>
        <dbReference type="EMBL" id="BCB83954.1"/>
    </source>
</evidence>
<gene>
    <name evidence="2" type="ORF">Psuf_012670</name>
</gene>
<feature type="region of interest" description="Disordered" evidence="1">
    <location>
        <begin position="153"/>
        <end position="173"/>
    </location>
</feature>
<name>A0A6F8YCU4_9ACTN</name>
<organism evidence="2 3">
    <name type="scientific">Phytohabitans suffuscus</name>
    <dbReference type="NCBI Taxonomy" id="624315"/>
    <lineage>
        <taxon>Bacteria</taxon>
        <taxon>Bacillati</taxon>
        <taxon>Actinomycetota</taxon>
        <taxon>Actinomycetes</taxon>
        <taxon>Micromonosporales</taxon>
        <taxon>Micromonosporaceae</taxon>
    </lineage>
</organism>
<dbReference type="EMBL" id="AP022871">
    <property type="protein sequence ID" value="BCB83954.1"/>
    <property type="molecule type" value="Genomic_DNA"/>
</dbReference>
<sequence length="173" mass="18126">MQEEPDQQVGPQLAEHARDELEMIVLHPHDRAGLRDLRGRLGEALVDPLVRLPPAAVVDGLLDRVVVEGPEGGVGEAFVVLAHVVGAEGHRVHAHPVDGGQARCRTGATGPAHPGRGGVVEDGVQGADQAAWAASPLTGAIWRHRVVDGQAVGHHHEGSLPHSAPRFGGATIW</sequence>
<proteinExistence type="predicted"/>
<dbReference type="Proteomes" id="UP000503011">
    <property type="component" value="Chromosome"/>
</dbReference>
<dbReference type="AlphaFoldDB" id="A0A6F8YCU4"/>
<evidence type="ECO:0000256" key="1">
    <source>
        <dbReference type="SAM" id="MobiDB-lite"/>
    </source>
</evidence>
<protein>
    <submittedName>
        <fullName evidence="2">Uncharacterized protein</fullName>
    </submittedName>
</protein>
<evidence type="ECO:0000313" key="3">
    <source>
        <dbReference type="Proteomes" id="UP000503011"/>
    </source>
</evidence>
<reference evidence="2 3" key="1">
    <citation type="submission" date="2020-03" db="EMBL/GenBank/DDBJ databases">
        <title>Whole genome shotgun sequence of Phytohabitans suffuscus NBRC 105367.</title>
        <authorList>
            <person name="Komaki H."/>
            <person name="Tamura T."/>
        </authorList>
    </citation>
    <scope>NUCLEOTIDE SEQUENCE [LARGE SCALE GENOMIC DNA]</scope>
    <source>
        <strain evidence="2 3">NBRC 105367</strain>
    </source>
</reference>